<organism evidence="2 3">
    <name type="scientific">Cyclotella cryptica</name>
    <dbReference type="NCBI Taxonomy" id="29204"/>
    <lineage>
        <taxon>Eukaryota</taxon>
        <taxon>Sar</taxon>
        <taxon>Stramenopiles</taxon>
        <taxon>Ochrophyta</taxon>
        <taxon>Bacillariophyta</taxon>
        <taxon>Coscinodiscophyceae</taxon>
        <taxon>Thalassiosirophycidae</taxon>
        <taxon>Stephanodiscales</taxon>
        <taxon>Stephanodiscaceae</taxon>
        <taxon>Cyclotella</taxon>
    </lineage>
</organism>
<dbReference type="EMBL" id="JABMIG020000333">
    <property type="protein sequence ID" value="KAL3780958.1"/>
    <property type="molecule type" value="Genomic_DNA"/>
</dbReference>
<sequence>MEHATPPSPLQNRPRRYLRRRRSLLTVAYSSILILPSSSAPLDRPHHTNIMRSVLESSSFVNANNPSPLLSSSSSSCDPNQAELRLTLTTDAHSMDDNSWRFSTTTSTTVIQSGSVVTDDAVVESSACLDAGGEGIQCWDFELQDEFGDGLTAPHSGSGGTPGSFTLHYNDQLIASHNAVSCLIANEDGKFNKCASEFGFEYCGLRICRVHPNDNDEEPIITVSNLKGSQCRLIERTCGGTAPSLFRVTVDTDGYSEDISWDLRDVSGNVVMSGGDSVENADGIATLAQAGSAVQFDDYESFNSTMCLSANEQQQQSEEECYDFRAYDVYGDGMSCGADGSISLSFPGGSTTTLVQRDGNVARLQRLDDGKKGMACIDKKSHEAIPKWSFCHVRICQGGSVLGLEGNQCSFGNRDLIDPNATGEIIGNGMQLNSQALRPCDVTKGEDCTNAQIFSTADNPQAFSYQVPKEDGPCVDEDCTMAQIFSITKPELMSASIEEKGDDLSWAEYFHPLVSGSGSSSIGNTLDSNTFEDIQPQSSQGSSHKEYKLSLDPFYVPLLSPDSPYHLQYYRPRQMSNAISTYLLSYLFTNIEGWQDGNAPLHFELDCNRSFQQFGSDTRRVVQCEGNAVFAKSSLPETSVMNDLVHQAFAGKYHDEFLEFMYTDYSPDGGDNSDLTKKEKKEQKLEAIQHQQQLGSDGAGSDATLDKKEKKEQKMAKLTNGLNERSNHAIRNNRKANGRHLRFTASEDERLVLEAYFFKDLQLDDFVDTIMKTPPIVLYPLQIDGGQQKNSRSGSVTLGTESEYVFACHDNNDTSRK</sequence>
<comment type="caution">
    <text evidence="2">The sequence shown here is derived from an EMBL/GenBank/DDBJ whole genome shotgun (WGS) entry which is preliminary data.</text>
</comment>
<feature type="compositionally biased region" description="Basic and acidic residues" evidence="1">
    <location>
        <begin position="704"/>
        <end position="714"/>
    </location>
</feature>
<feature type="compositionally biased region" description="Basic and acidic residues" evidence="1">
    <location>
        <begin position="674"/>
        <end position="687"/>
    </location>
</feature>
<feature type="region of interest" description="Disordered" evidence="1">
    <location>
        <begin position="669"/>
        <end position="714"/>
    </location>
</feature>
<reference evidence="2 3" key="1">
    <citation type="journal article" date="2020" name="G3 (Bethesda)">
        <title>Improved Reference Genome for Cyclotella cryptica CCMP332, a Model for Cell Wall Morphogenesis, Salinity Adaptation, and Lipid Production in Diatoms (Bacillariophyta).</title>
        <authorList>
            <person name="Roberts W.R."/>
            <person name="Downey K.M."/>
            <person name="Ruck E.C."/>
            <person name="Traller J.C."/>
            <person name="Alverson A.J."/>
        </authorList>
    </citation>
    <scope>NUCLEOTIDE SEQUENCE [LARGE SCALE GENOMIC DNA]</scope>
    <source>
        <strain evidence="2 3">CCMP332</strain>
    </source>
</reference>
<dbReference type="AlphaFoldDB" id="A0ABD3NZ44"/>
<protein>
    <submittedName>
        <fullName evidence="2">Uncharacterized protein</fullName>
    </submittedName>
</protein>
<keyword evidence="3" id="KW-1185">Reference proteome</keyword>
<name>A0ABD3NZ44_9STRA</name>
<evidence type="ECO:0000313" key="3">
    <source>
        <dbReference type="Proteomes" id="UP001516023"/>
    </source>
</evidence>
<dbReference type="Proteomes" id="UP001516023">
    <property type="component" value="Unassembled WGS sequence"/>
</dbReference>
<gene>
    <name evidence="2" type="ORF">HJC23_000845</name>
</gene>
<evidence type="ECO:0000313" key="2">
    <source>
        <dbReference type="EMBL" id="KAL3780958.1"/>
    </source>
</evidence>
<proteinExistence type="predicted"/>
<accession>A0ABD3NZ44</accession>
<evidence type="ECO:0000256" key="1">
    <source>
        <dbReference type="SAM" id="MobiDB-lite"/>
    </source>
</evidence>